<accession>A0A964URY2</accession>
<dbReference type="RefSeq" id="WP_161699777.1">
    <property type="nucleotide sequence ID" value="NZ_JAAAHS010000157.1"/>
</dbReference>
<keyword evidence="3" id="KW-1185">Reference proteome</keyword>
<dbReference type="OrthoDB" id="9938581at2"/>
<evidence type="ECO:0000313" key="2">
    <source>
        <dbReference type="EMBL" id="NBE53667.1"/>
    </source>
</evidence>
<evidence type="ECO:0000256" key="1">
    <source>
        <dbReference type="SAM" id="MobiDB-lite"/>
    </source>
</evidence>
<reference evidence="2" key="1">
    <citation type="submission" date="2020-01" db="EMBL/GenBank/DDBJ databases">
        <title>Whole-genome analyses of novel actinobacteria.</title>
        <authorList>
            <person name="Sahin N."/>
        </authorList>
    </citation>
    <scope>NUCLEOTIDE SEQUENCE</scope>
    <source>
        <strain evidence="2">YC537</strain>
    </source>
</reference>
<comment type="caution">
    <text evidence="2">The sequence shown here is derived from an EMBL/GenBank/DDBJ whole genome shotgun (WGS) entry which is preliminary data.</text>
</comment>
<dbReference type="Proteomes" id="UP000598297">
    <property type="component" value="Unassembled WGS sequence"/>
</dbReference>
<evidence type="ECO:0000313" key="3">
    <source>
        <dbReference type="Proteomes" id="UP000598297"/>
    </source>
</evidence>
<dbReference type="AlphaFoldDB" id="A0A964URY2"/>
<protein>
    <submittedName>
        <fullName evidence="2">Uncharacterized protein</fullName>
    </submittedName>
</protein>
<sequence>MKTVPLRRSAGRASAEGNSPAVAQELSSSLYQLTDAGAVRDVTLGNWAHGHPDDTQHWTPIDD</sequence>
<gene>
    <name evidence="2" type="ORF">GUY60_20030</name>
</gene>
<name>A0A964URY2_9ACTN</name>
<organism evidence="2 3">
    <name type="scientific">Streptomyces boluensis</name>
    <dbReference type="NCBI Taxonomy" id="1775135"/>
    <lineage>
        <taxon>Bacteria</taxon>
        <taxon>Bacillati</taxon>
        <taxon>Actinomycetota</taxon>
        <taxon>Actinomycetes</taxon>
        <taxon>Kitasatosporales</taxon>
        <taxon>Streptomycetaceae</taxon>
        <taxon>Streptomyces</taxon>
    </lineage>
</organism>
<feature type="region of interest" description="Disordered" evidence="1">
    <location>
        <begin position="1"/>
        <end position="23"/>
    </location>
</feature>
<dbReference type="EMBL" id="JAAAHS010000157">
    <property type="protein sequence ID" value="NBE53667.1"/>
    <property type="molecule type" value="Genomic_DNA"/>
</dbReference>
<proteinExistence type="predicted"/>